<gene>
    <name evidence="1" type="ORF">Bca52824_072806</name>
</gene>
<dbReference type="SUPFAM" id="SSF56219">
    <property type="entry name" value="DNase I-like"/>
    <property type="match status" value="1"/>
</dbReference>
<name>A0A8X7U4M1_BRACI</name>
<protein>
    <recommendedName>
        <fullName evidence="3">RNase H type-1 domain-containing protein</fullName>
    </recommendedName>
</protein>
<accession>A0A8X7U4M1</accession>
<comment type="caution">
    <text evidence="1">The sequence shown here is derived from an EMBL/GenBank/DDBJ whole genome shotgun (WGS) entry which is preliminary data.</text>
</comment>
<evidence type="ECO:0008006" key="3">
    <source>
        <dbReference type="Google" id="ProtNLM"/>
    </source>
</evidence>
<keyword evidence="2" id="KW-1185">Reference proteome</keyword>
<dbReference type="AlphaFoldDB" id="A0A8X7U4M1"/>
<dbReference type="EMBL" id="JAAMPC010000014">
    <property type="protein sequence ID" value="KAG2265727.1"/>
    <property type="molecule type" value="Genomic_DNA"/>
</dbReference>
<evidence type="ECO:0000313" key="1">
    <source>
        <dbReference type="EMBL" id="KAG2265727.1"/>
    </source>
</evidence>
<dbReference type="InterPro" id="IPR036691">
    <property type="entry name" value="Endo/exonu/phosph_ase_sf"/>
</dbReference>
<reference evidence="1 2" key="1">
    <citation type="submission" date="2020-02" db="EMBL/GenBank/DDBJ databases">
        <authorList>
            <person name="Ma Q."/>
            <person name="Huang Y."/>
            <person name="Song X."/>
            <person name="Pei D."/>
        </authorList>
    </citation>
    <scope>NUCLEOTIDE SEQUENCE [LARGE SCALE GENOMIC DNA]</scope>
    <source>
        <strain evidence="1">Sxm20200214</strain>
        <tissue evidence="1">Leaf</tissue>
    </source>
</reference>
<organism evidence="1 2">
    <name type="scientific">Brassica carinata</name>
    <name type="common">Ethiopian mustard</name>
    <name type="synonym">Abyssinian cabbage</name>
    <dbReference type="NCBI Taxonomy" id="52824"/>
    <lineage>
        <taxon>Eukaryota</taxon>
        <taxon>Viridiplantae</taxon>
        <taxon>Streptophyta</taxon>
        <taxon>Embryophyta</taxon>
        <taxon>Tracheophyta</taxon>
        <taxon>Spermatophyta</taxon>
        <taxon>Magnoliopsida</taxon>
        <taxon>eudicotyledons</taxon>
        <taxon>Gunneridae</taxon>
        <taxon>Pentapetalae</taxon>
        <taxon>rosids</taxon>
        <taxon>malvids</taxon>
        <taxon>Brassicales</taxon>
        <taxon>Brassicaceae</taxon>
        <taxon>Brassiceae</taxon>
        <taxon>Brassica</taxon>
    </lineage>
</organism>
<proteinExistence type="predicted"/>
<dbReference type="OrthoDB" id="1001388at2759"/>
<dbReference type="PANTHER" id="PTHR33710:SF62">
    <property type="entry name" value="DUF4283 DOMAIN PROTEIN"/>
    <property type="match status" value="1"/>
</dbReference>
<dbReference type="PANTHER" id="PTHR33710">
    <property type="entry name" value="BNAC02G09200D PROTEIN"/>
    <property type="match status" value="1"/>
</dbReference>
<evidence type="ECO:0000313" key="2">
    <source>
        <dbReference type="Proteomes" id="UP000886595"/>
    </source>
</evidence>
<dbReference type="Gene3D" id="3.60.10.10">
    <property type="entry name" value="Endonuclease/exonuclease/phosphatase"/>
    <property type="match status" value="1"/>
</dbReference>
<dbReference type="Proteomes" id="UP000886595">
    <property type="component" value="Unassembled WGS sequence"/>
</dbReference>
<sequence>MVTIEKDNPLYGVLNDDQVGVDKATGQRKINHEVLQQMREYILAAEGGEKRVRQERVRKSVSDLDNDPLGQKKFLRLEAPPIITHEVDKGKGFVFGYSNQNEPNHSLDNASRGSSSWVEKENVSLLSDSVDRVGDRVSNSAEKGNNFFFDYSTGFSSGFFCCYFADKKTKSANTQIDRGEEGLQEASLESKRKAIEAARNFSKIARRLGRSQYLTIPNLKEIRKKCFPEIFFWMETKKRKDMVVDLQVVLGYDRVFTVEPIGLSGGLVLIYADKNLIDVEVNFAGVSFFMSFVYGEPGHRGKEIIWERLMRYGVNRKDFWGWVGDFNEILHNGEKIGGLSRSEGSFESFKECVRVCGMVELSGFGDSFTWSGVLSKKYIQSKLDRCFGNKEWKRKFPFAVQVFMERMSSDHKPVLVHLFGHQSGSQGCFRFDKRMVGKQKVRECILEAWNRQNGNNQRSLVEGFGNVRRSLGRWKRESGINSKERICALRSDLEEKIKFLKSEYWRQKSKDKWLVAGDNNTSFFHASVKDSRQKNQLLKLVNKTGQEATNANAMGQVAVDYFTSLFSLGDCGDLSDIFNGFTARVTAEMNERLTREILSKRVFYGCVYGSRPSYAWRSILTIGYGRETYVWLNKWLFRDTPLAPLRKQILFDVDLKVSDIINPQNIELILKQKPVTEENDCYEWSGYWLASRLDCSDVQKECLAQPSIHGEFSVADTVAKVIEDSSQWFEAQNCRVEEVESENRELRARDRWEAPKAEFADFFGEVTKPKAWPAFRYQGTELRKVLIGFQEWDFLVVSAKANKCAQAIAQSVTMEKRYQSYVVMGNPQWLKELFEADKLRLG</sequence>